<dbReference type="Proteomes" id="UP000256645">
    <property type="component" value="Unassembled WGS sequence"/>
</dbReference>
<dbReference type="Pfam" id="PF00023">
    <property type="entry name" value="Ank"/>
    <property type="match status" value="1"/>
</dbReference>
<dbReference type="OrthoDB" id="20872at2759"/>
<feature type="repeat" description="ANK" evidence="2">
    <location>
        <begin position="416"/>
        <end position="448"/>
    </location>
</feature>
<reference evidence="3 4" key="1">
    <citation type="journal article" date="2018" name="IMA Fungus">
        <title>IMA Genome-F 9: Draft genome sequence of Annulohypoxylon stygium, Aspergillus mulundensis, Berkeleyomyces basicola (syn. Thielaviopsis basicola), Ceratocystis smalleyi, two Cercospora beticola strains, Coleophoma cylindrospora, Fusarium fracticaudum, Phialophora cf. hyalina, and Morchella septimelata.</title>
        <authorList>
            <person name="Wingfield B.D."/>
            <person name="Bills G.F."/>
            <person name="Dong Y."/>
            <person name="Huang W."/>
            <person name="Nel W.J."/>
            <person name="Swalarsk-Parry B.S."/>
            <person name="Vaghefi N."/>
            <person name="Wilken P.M."/>
            <person name="An Z."/>
            <person name="de Beer Z.W."/>
            <person name="De Vos L."/>
            <person name="Chen L."/>
            <person name="Duong T.A."/>
            <person name="Gao Y."/>
            <person name="Hammerbacher A."/>
            <person name="Kikkert J.R."/>
            <person name="Li Y."/>
            <person name="Li H."/>
            <person name="Li K."/>
            <person name="Li Q."/>
            <person name="Liu X."/>
            <person name="Ma X."/>
            <person name="Naidoo K."/>
            <person name="Pethybridge S.J."/>
            <person name="Sun J."/>
            <person name="Steenkamp E.T."/>
            <person name="van der Nest M.A."/>
            <person name="van Wyk S."/>
            <person name="Wingfield M.J."/>
            <person name="Xiong C."/>
            <person name="Yue Q."/>
            <person name="Zhang X."/>
        </authorList>
    </citation>
    <scope>NUCLEOTIDE SEQUENCE [LARGE SCALE GENOMIC DNA]</scope>
    <source>
        <strain evidence="3 4">BP6252</strain>
    </source>
</reference>
<keyword evidence="2" id="KW-0040">ANK repeat</keyword>
<dbReference type="SMART" id="SM00248">
    <property type="entry name" value="ANK"/>
    <property type="match status" value="8"/>
</dbReference>
<dbReference type="PANTHER" id="PTHR24119">
    <property type="entry name" value="ACYL-COA-BINDING DOMAIN-CONTAINING PROTEIN 6"/>
    <property type="match status" value="1"/>
</dbReference>
<protein>
    <submittedName>
        <fullName evidence="3">Uncharacterized protein</fullName>
    </submittedName>
</protein>
<dbReference type="PROSITE" id="PS50297">
    <property type="entry name" value="ANK_REP_REGION"/>
    <property type="match status" value="7"/>
</dbReference>
<feature type="repeat" description="ANK" evidence="2">
    <location>
        <begin position="581"/>
        <end position="613"/>
    </location>
</feature>
<feature type="repeat" description="ANK" evidence="2">
    <location>
        <begin position="515"/>
        <end position="547"/>
    </location>
</feature>
<proteinExistence type="predicted"/>
<dbReference type="Gene3D" id="1.25.40.20">
    <property type="entry name" value="Ankyrin repeat-containing domain"/>
    <property type="match status" value="1"/>
</dbReference>
<dbReference type="SUPFAM" id="SSF48403">
    <property type="entry name" value="Ankyrin repeat"/>
    <property type="match status" value="1"/>
</dbReference>
<feature type="repeat" description="ANK" evidence="2">
    <location>
        <begin position="482"/>
        <end position="514"/>
    </location>
</feature>
<dbReference type="InterPro" id="IPR036770">
    <property type="entry name" value="Ankyrin_rpt-contain_sf"/>
</dbReference>
<feature type="repeat" description="ANK" evidence="2">
    <location>
        <begin position="383"/>
        <end position="415"/>
    </location>
</feature>
<organism evidence="3 4">
    <name type="scientific">Coleophoma cylindrospora</name>
    <dbReference type="NCBI Taxonomy" id="1849047"/>
    <lineage>
        <taxon>Eukaryota</taxon>
        <taxon>Fungi</taxon>
        <taxon>Dikarya</taxon>
        <taxon>Ascomycota</taxon>
        <taxon>Pezizomycotina</taxon>
        <taxon>Leotiomycetes</taxon>
        <taxon>Helotiales</taxon>
        <taxon>Dermateaceae</taxon>
        <taxon>Coleophoma</taxon>
    </lineage>
</organism>
<dbReference type="PROSITE" id="PS50088">
    <property type="entry name" value="ANK_REPEAT"/>
    <property type="match status" value="8"/>
</dbReference>
<dbReference type="GO" id="GO:0000062">
    <property type="term" value="F:fatty-acyl-CoA binding"/>
    <property type="evidence" value="ECO:0007669"/>
    <property type="project" value="TreeGrafter"/>
</dbReference>
<evidence type="ECO:0000313" key="3">
    <source>
        <dbReference type="EMBL" id="RDW69559.1"/>
    </source>
</evidence>
<keyword evidence="1" id="KW-0446">Lipid-binding</keyword>
<dbReference type="PANTHER" id="PTHR24119:SF0">
    <property type="entry name" value="ACYL-COA-BINDING DOMAIN-CONTAINING PROTEIN 6"/>
    <property type="match status" value="1"/>
</dbReference>
<dbReference type="InterPro" id="IPR002110">
    <property type="entry name" value="Ankyrin_rpt"/>
</dbReference>
<evidence type="ECO:0000256" key="1">
    <source>
        <dbReference type="ARBA" id="ARBA00023121"/>
    </source>
</evidence>
<dbReference type="Pfam" id="PF13637">
    <property type="entry name" value="Ank_4"/>
    <property type="match status" value="1"/>
</dbReference>
<name>A0A3D8R688_9HELO</name>
<feature type="repeat" description="ANK" evidence="2">
    <location>
        <begin position="449"/>
        <end position="481"/>
    </location>
</feature>
<gene>
    <name evidence="3" type="ORF">BP6252_08579</name>
</gene>
<feature type="repeat" description="ANK" evidence="2">
    <location>
        <begin position="548"/>
        <end position="580"/>
    </location>
</feature>
<dbReference type="AlphaFoldDB" id="A0A3D8R688"/>
<evidence type="ECO:0000256" key="2">
    <source>
        <dbReference type="PROSITE-ProRule" id="PRU00023"/>
    </source>
</evidence>
<dbReference type="EMBL" id="PDLM01000009">
    <property type="protein sequence ID" value="RDW69559.1"/>
    <property type="molecule type" value="Genomic_DNA"/>
</dbReference>
<dbReference type="Pfam" id="PF12796">
    <property type="entry name" value="Ank_2"/>
    <property type="match status" value="2"/>
</dbReference>
<evidence type="ECO:0000313" key="4">
    <source>
        <dbReference type="Proteomes" id="UP000256645"/>
    </source>
</evidence>
<sequence>MLDNLPDLQEVLDDPDLFPGRQIECLTWTIELLQELFSAAITKLGECRFTFFIDALDECDEYQIQEMVTYFQDLGQSAVEEGNSFYICLSSRHYPAIDIRNSKQLTLESQAGHGEDMAKYVRNRLRVGTGKNVEDVRAQILEKANGIFMWVVLVVGILNKEFRDGRIFAVKERLKKTPSELSDLFKDILRRDNTNMTDLLLYPDPENLKLDSEKITIDDMDRFVLNSSKGLAELTKSKISTVQFIHESVQDFLVKDDGLGELWPELKKEGDFRSISHNRLKQCCDTYMKLRQEASKTFPFIEYAARHVLYRANEAAIGLAQDDFLEEFDLTTWIKHDNIFEKFETRRHELTISFLYILTENNLGRLVETRCHYEQRIGAHEKQYQNPLFAAVSNGHEEAVRVFLDQQTDIETKDKTSRTPLSLTTQRGHEGVVKLLLEKGANAEAEDKTGKMLISWAASKGHESVVKLLLEKGANIEAENKTGQTPLSWAAQREREGMIKLLLKMGANIEAENKTGQTPLSWAAEREHEGTIKLLLKMGANIEAENKTGRTPLSWAVKQWQDDVAQLLLNNGANIEAEDETGRTPLSWAAERGREDVVKLLLEKGANIETEDKTSRTPLSWARANGHRAVINRLLKKGAYS</sequence>
<keyword evidence="4" id="KW-1185">Reference proteome</keyword>
<accession>A0A3D8R688</accession>
<feature type="repeat" description="ANK" evidence="2">
    <location>
        <begin position="614"/>
        <end position="641"/>
    </location>
</feature>
<comment type="caution">
    <text evidence="3">The sequence shown here is derived from an EMBL/GenBank/DDBJ whole genome shotgun (WGS) entry which is preliminary data.</text>
</comment>
<dbReference type="STRING" id="1849047.A0A3D8R688"/>